<gene>
    <name evidence="2" type="ORF">FC23_GL000444</name>
</gene>
<dbReference type="InterPro" id="IPR024623">
    <property type="entry name" value="YtxH"/>
</dbReference>
<feature type="coiled-coil region" evidence="1">
    <location>
        <begin position="45"/>
        <end position="111"/>
    </location>
</feature>
<accession>A0A0R1RY50</accession>
<sequence length="115" mass="12494">MKAFGFGLLIGAAVGVAASLLPTDENDRRLRDDVKDYLDGTASDANDFSNSLARVKENLAALQAASPIAQDAIDEIKSKTSNFQSSLSNQVAELKSETEKFKNEAVKINRQFQNE</sequence>
<evidence type="ECO:0000313" key="2">
    <source>
        <dbReference type="EMBL" id="KRL61895.1"/>
    </source>
</evidence>
<dbReference type="Pfam" id="PF12732">
    <property type="entry name" value="YtxH"/>
    <property type="match status" value="1"/>
</dbReference>
<proteinExistence type="predicted"/>
<dbReference type="Proteomes" id="UP000051931">
    <property type="component" value="Unassembled WGS sequence"/>
</dbReference>
<dbReference type="OrthoDB" id="9893642at2"/>
<dbReference type="EMBL" id="AZFB01000016">
    <property type="protein sequence ID" value="KRL61895.1"/>
    <property type="molecule type" value="Genomic_DNA"/>
</dbReference>
<evidence type="ECO:0000256" key="1">
    <source>
        <dbReference type="SAM" id="Coils"/>
    </source>
</evidence>
<name>A0A0R1RY50_9LACO</name>
<keyword evidence="3" id="KW-1185">Reference proteome</keyword>
<protein>
    <recommendedName>
        <fullName evidence="4">Tropomyosin</fullName>
    </recommendedName>
</protein>
<dbReference type="RefSeq" id="WP_051237960.1">
    <property type="nucleotide sequence ID" value="NZ_AUEI01000011.1"/>
</dbReference>
<keyword evidence="1" id="KW-0175">Coiled coil</keyword>
<dbReference type="PATRIC" id="fig|1122152.4.peg.451"/>
<organism evidence="2 3">
    <name type="scientific">Lactobacillus psittaci DSM 15354</name>
    <dbReference type="NCBI Taxonomy" id="1122152"/>
    <lineage>
        <taxon>Bacteria</taxon>
        <taxon>Bacillati</taxon>
        <taxon>Bacillota</taxon>
        <taxon>Bacilli</taxon>
        <taxon>Lactobacillales</taxon>
        <taxon>Lactobacillaceae</taxon>
        <taxon>Lactobacillus</taxon>
    </lineage>
</organism>
<dbReference type="AlphaFoldDB" id="A0A0R1RY50"/>
<comment type="caution">
    <text evidence="2">The sequence shown here is derived from an EMBL/GenBank/DDBJ whole genome shotgun (WGS) entry which is preliminary data.</text>
</comment>
<evidence type="ECO:0000313" key="3">
    <source>
        <dbReference type="Proteomes" id="UP000051931"/>
    </source>
</evidence>
<reference evidence="2 3" key="1">
    <citation type="journal article" date="2015" name="Genome Announc.">
        <title>Expanding the biotechnology potential of lactobacilli through comparative genomics of 213 strains and associated genera.</title>
        <authorList>
            <person name="Sun Z."/>
            <person name="Harris H.M."/>
            <person name="McCann A."/>
            <person name="Guo C."/>
            <person name="Argimon S."/>
            <person name="Zhang W."/>
            <person name="Yang X."/>
            <person name="Jeffery I.B."/>
            <person name="Cooney J.C."/>
            <person name="Kagawa T.F."/>
            <person name="Liu W."/>
            <person name="Song Y."/>
            <person name="Salvetti E."/>
            <person name="Wrobel A."/>
            <person name="Rasinkangas P."/>
            <person name="Parkhill J."/>
            <person name="Rea M.C."/>
            <person name="O'Sullivan O."/>
            <person name="Ritari J."/>
            <person name="Douillard F.P."/>
            <person name="Paul Ross R."/>
            <person name="Yang R."/>
            <person name="Briner A.E."/>
            <person name="Felis G.E."/>
            <person name="de Vos W.M."/>
            <person name="Barrangou R."/>
            <person name="Klaenhammer T.R."/>
            <person name="Caufield P.W."/>
            <person name="Cui Y."/>
            <person name="Zhang H."/>
            <person name="O'Toole P.W."/>
        </authorList>
    </citation>
    <scope>NUCLEOTIDE SEQUENCE [LARGE SCALE GENOMIC DNA]</scope>
    <source>
        <strain evidence="2 3">DSM 15354</strain>
    </source>
</reference>
<evidence type="ECO:0008006" key="4">
    <source>
        <dbReference type="Google" id="ProtNLM"/>
    </source>
</evidence>
<dbReference type="STRING" id="1122152.GCA_000425905_01275"/>